<dbReference type="AlphaFoldDB" id="A0AAD6GMZ3"/>
<evidence type="ECO:0000313" key="3">
    <source>
        <dbReference type="EMBL" id="KAJ5568972.1"/>
    </source>
</evidence>
<evidence type="ECO:0000256" key="1">
    <source>
        <dbReference type="SAM" id="MobiDB-lite"/>
    </source>
</evidence>
<name>A0AAD6GMZ3_9EURO</name>
<feature type="region of interest" description="Disordered" evidence="1">
    <location>
        <begin position="302"/>
        <end position="324"/>
    </location>
</feature>
<feature type="compositionally biased region" description="Basic residues" evidence="1">
    <location>
        <begin position="94"/>
        <end position="107"/>
    </location>
</feature>
<dbReference type="Proteomes" id="UP001216150">
    <property type="component" value="Unassembled WGS sequence"/>
</dbReference>
<evidence type="ECO:0000313" key="4">
    <source>
        <dbReference type="Proteomes" id="UP001216150"/>
    </source>
</evidence>
<sequence length="356" mass="40711">MDADREALRSLLVLTDRRPFAQAFSAILLSSWTSLSFGLIAPSIYPFFSLFSILPQSDPLSDLMSPPSRFRRHVHSNRSDPPSSSFKTASKVPSARRSRRIRRRNRASSKLDPGVAAVRVPWPLQSNGSQSLRRFVENCQARNVTDFMESLYSMLGLSKTPIPFQAQNLILQTLQRRLEFCAFRFVHRWLPLQSLAVGWTCPEALELHRVFKFVTKHRSKISCEVVWKNIESLQDLRDSVASIRHAAVHRLPQDRDSLLQMNRAAVKFCLCVDDGPETQSLCRLFWFLQEILPKSSVVSMPTERTQSQQIQQATPAPHKRRNTQPSGFFDGRARLIGCVEMVFVAEVDRFLQTELL</sequence>
<keyword evidence="2" id="KW-0472">Membrane</keyword>
<keyword evidence="4" id="KW-1185">Reference proteome</keyword>
<accession>A0AAD6GMZ3</accession>
<dbReference type="EMBL" id="JAQJAC010000010">
    <property type="protein sequence ID" value="KAJ5568972.1"/>
    <property type="molecule type" value="Genomic_DNA"/>
</dbReference>
<organism evidence="3 4">
    <name type="scientific">Penicillium hetheringtonii</name>
    <dbReference type="NCBI Taxonomy" id="911720"/>
    <lineage>
        <taxon>Eukaryota</taxon>
        <taxon>Fungi</taxon>
        <taxon>Dikarya</taxon>
        <taxon>Ascomycota</taxon>
        <taxon>Pezizomycotina</taxon>
        <taxon>Eurotiomycetes</taxon>
        <taxon>Eurotiomycetidae</taxon>
        <taxon>Eurotiales</taxon>
        <taxon>Aspergillaceae</taxon>
        <taxon>Penicillium</taxon>
    </lineage>
</organism>
<keyword evidence="2" id="KW-1133">Transmembrane helix</keyword>
<feature type="compositionally biased region" description="Polar residues" evidence="1">
    <location>
        <begin position="302"/>
        <end position="314"/>
    </location>
</feature>
<gene>
    <name evidence="3" type="ORF">N7450_011458</name>
</gene>
<protein>
    <submittedName>
        <fullName evidence="3">Uncharacterized protein</fullName>
    </submittedName>
</protein>
<comment type="caution">
    <text evidence="3">The sequence shown here is derived from an EMBL/GenBank/DDBJ whole genome shotgun (WGS) entry which is preliminary data.</text>
</comment>
<feature type="region of interest" description="Disordered" evidence="1">
    <location>
        <begin position="65"/>
        <end position="112"/>
    </location>
</feature>
<evidence type="ECO:0000256" key="2">
    <source>
        <dbReference type="SAM" id="Phobius"/>
    </source>
</evidence>
<proteinExistence type="predicted"/>
<feature type="compositionally biased region" description="Polar residues" evidence="1">
    <location>
        <begin position="79"/>
        <end position="88"/>
    </location>
</feature>
<keyword evidence="2" id="KW-0812">Transmembrane</keyword>
<reference evidence="3 4" key="1">
    <citation type="journal article" date="2023" name="IMA Fungus">
        <title>Comparative genomic study of the Penicillium genus elucidates a diverse pangenome and 15 lateral gene transfer events.</title>
        <authorList>
            <person name="Petersen C."/>
            <person name="Sorensen T."/>
            <person name="Nielsen M.R."/>
            <person name="Sondergaard T.E."/>
            <person name="Sorensen J.L."/>
            <person name="Fitzpatrick D.A."/>
            <person name="Frisvad J.C."/>
            <person name="Nielsen K.L."/>
        </authorList>
    </citation>
    <scope>NUCLEOTIDE SEQUENCE [LARGE SCALE GENOMIC DNA]</scope>
    <source>
        <strain evidence="3 4">IBT 29057</strain>
    </source>
</reference>
<feature type="transmembrane region" description="Helical" evidence="2">
    <location>
        <begin position="20"/>
        <end position="48"/>
    </location>
</feature>